<dbReference type="PANTHER" id="PTHR23501">
    <property type="entry name" value="MAJOR FACILITATOR SUPERFAMILY"/>
    <property type="match status" value="1"/>
</dbReference>
<feature type="region of interest" description="Disordered" evidence="5">
    <location>
        <begin position="472"/>
        <end position="498"/>
    </location>
</feature>
<keyword evidence="9" id="KW-1185">Reference proteome</keyword>
<comment type="subcellular location">
    <subcellularLocation>
        <location evidence="1">Membrane</location>
        <topology evidence="1">Multi-pass membrane protein</topology>
    </subcellularLocation>
</comment>
<dbReference type="Gene3D" id="1.20.1720.10">
    <property type="entry name" value="Multidrug resistance protein D"/>
    <property type="match status" value="1"/>
</dbReference>
<feature type="transmembrane region" description="Helical" evidence="6">
    <location>
        <begin position="247"/>
        <end position="272"/>
    </location>
</feature>
<evidence type="ECO:0000256" key="1">
    <source>
        <dbReference type="ARBA" id="ARBA00004141"/>
    </source>
</evidence>
<dbReference type="InterPro" id="IPR036259">
    <property type="entry name" value="MFS_trans_sf"/>
</dbReference>
<sequence length="498" mass="52906">MGLSEADLVDQSVRLSFARFITIFIVLELLLFLAFVDQFCVSTMTPYMAESLGAVDSITWVGTAAIITTIGSQMIVARCSDIFGRRAAFTAIVCSFIIGNVLCGFAQNAIWLFACRGLSGIGAGGIISLSMICVADLGYTGFMVALGSGMGPLIGAVMAARISWRWAFWITPPFLAACIPALWLVLPDRKTSPSISSPSKSSPSPWDDLRKVDFMGSFLILAASILILVAISGGGTLFSWYSASFGLLLGFGLASLTAFCLVERFFAPIPILPPRLFRHRTVNLILLATTTQGWIYYGLMFFVPLYLQEALGFSALMSGVLLLPQVFSQGLALGLAGWVASTTGYIVPQMQLGYALNLIGLGLMYRFDTETSTGYIVGVLLLVGFSTGLTLQTTLVTMQADGPEDLRAVVTGARNMFRSVGGAIGLVVASELLSAIRAAEASGFTIVFLTSLPLIAVSVLANVRLTTADSCKDGVSPGAATPSDVPAESPMDDLEEKR</sequence>
<feature type="transmembrane region" description="Helical" evidence="6">
    <location>
        <begin position="313"/>
        <end position="339"/>
    </location>
</feature>
<name>A0A427YEP4_9TREE</name>
<gene>
    <name evidence="8" type="ORF">EHS25_002097</name>
</gene>
<evidence type="ECO:0000256" key="3">
    <source>
        <dbReference type="ARBA" id="ARBA00022989"/>
    </source>
</evidence>
<dbReference type="OrthoDB" id="10021397at2759"/>
<evidence type="ECO:0000256" key="5">
    <source>
        <dbReference type="SAM" id="MobiDB-lite"/>
    </source>
</evidence>
<dbReference type="InterPro" id="IPR020846">
    <property type="entry name" value="MFS_dom"/>
</dbReference>
<dbReference type="Proteomes" id="UP000279259">
    <property type="component" value="Unassembled WGS sequence"/>
</dbReference>
<keyword evidence="2 6" id="KW-0812">Transmembrane</keyword>
<feature type="transmembrane region" description="Helical" evidence="6">
    <location>
        <begin position="442"/>
        <end position="463"/>
    </location>
</feature>
<dbReference type="GO" id="GO:0022857">
    <property type="term" value="F:transmembrane transporter activity"/>
    <property type="evidence" value="ECO:0007669"/>
    <property type="project" value="InterPro"/>
</dbReference>
<comment type="caution">
    <text evidence="8">The sequence shown here is derived from an EMBL/GenBank/DDBJ whole genome shotgun (WGS) entry which is preliminary data.</text>
</comment>
<dbReference type="PANTHER" id="PTHR23501:SF78">
    <property type="entry name" value="MAJOR FACILITATOR SUPERFAMILY (MFS) PROFILE DOMAIN-CONTAINING PROTEIN-RELATED"/>
    <property type="match status" value="1"/>
</dbReference>
<keyword evidence="4 6" id="KW-0472">Membrane</keyword>
<dbReference type="InterPro" id="IPR011701">
    <property type="entry name" value="MFS"/>
</dbReference>
<feature type="transmembrane region" description="Helical" evidence="6">
    <location>
        <begin position="57"/>
        <end position="76"/>
    </location>
</feature>
<organism evidence="8 9">
    <name type="scientific">Saitozyma podzolica</name>
    <dbReference type="NCBI Taxonomy" id="1890683"/>
    <lineage>
        <taxon>Eukaryota</taxon>
        <taxon>Fungi</taxon>
        <taxon>Dikarya</taxon>
        <taxon>Basidiomycota</taxon>
        <taxon>Agaricomycotina</taxon>
        <taxon>Tremellomycetes</taxon>
        <taxon>Tremellales</taxon>
        <taxon>Trimorphomycetaceae</taxon>
        <taxon>Saitozyma</taxon>
    </lineage>
</organism>
<reference evidence="8 9" key="1">
    <citation type="submission" date="2018-11" db="EMBL/GenBank/DDBJ databases">
        <title>Genome sequence of Saitozyma podzolica DSM 27192.</title>
        <authorList>
            <person name="Aliyu H."/>
            <person name="Gorte O."/>
            <person name="Ochsenreither K."/>
        </authorList>
    </citation>
    <scope>NUCLEOTIDE SEQUENCE [LARGE SCALE GENOMIC DNA]</scope>
    <source>
        <strain evidence="8 9">DSM 27192</strain>
    </source>
</reference>
<keyword evidence="3 6" id="KW-1133">Transmembrane helix</keyword>
<feature type="transmembrane region" description="Helical" evidence="6">
    <location>
        <begin position="166"/>
        <end position="186"/>
    </location>
</feature>
<evidence type="ECO:0000313" key="9">
    <source>
        <dbReference type="Proteomes" id="UP000279259"/>
    </source>
</evidence>
<dbReference type="AlphaFoldDB" id="A0A427YEP4"/>
<feature type="transmembrane region" description="Helical" evidence="6">
    <location>
        <begin position="88"/>
        <end position="111"/>
    </location>
</feature>
<evidence type="ECO:0000259" key="7">
    <source>
        <dbReference type="PROSITE" id="PS50850"/>
    </source>
</evidence>
<dbReference type="InterPro" id="IPR005829">
    <property type="entry name" value="Sugar_transporter_CS"/>
</dbReference>
<dbReference type="Gene3D" id="1.20.1250.20">
    <property type="entry name" value="MFS general substrate transporter like domains"/>
    <property type="match status" value="1"/>
</dbReference>
<dbReference type="EMBL" id="RSCD01000013">
    <property type="protein sequence ID" value="RSH89546.1"/>
    <property type="molecule type" value="Genomic_DNA"/>
</dbReference>
<evidence type="ECO:0000256" key="4">
    <source>
        <dbReference type="ARBA" id="ARBA00023136"/>
    </source>
</evidence>
<feature type="transmembrane region" description="Helical" evidence="6">
    <location>
        <begin position="373"/>
        <end position="395"/>
    </location>
</feature>
<feature type="transmembrane region" description="Helical" evidence="6">
    <location>
        <begin position="142"/>
        <end position="160"/>
    </location>
</feature>
<dbReference type="PROSITE" id="PS00216">
    <property type="entry name" value="SUGAR_TRANSPORT_1"/>
    <property type="match status" value="1"/>
</dbReference>
<feature type="transmembrane region" description="Helical" evidence="6">
    <location>
        <begin position="284"/>
        <end position="307"/>
    </location>
</feature>
<proteinExistence type="predicted"/>
<evidence type="ECO:0000256" key="2">
    <source>
        <dbReference type="ARBA" id="ARBA00022692"/>
    </source>
</evidence>
<feature type="transmembrane region" description="Helical" evidence="6">
    <location>
        <begin position="218"/>
        <end position="241"/>
    </location>
</feature>
<dbReference type="Pfam" id="PF07690">
    <property type="entry name" value="MFS_1"/>
    <property type="match status" value="2"/>
</dbReference>
<feature type="transmembrane region" description="Helical" evidence="6">
    <location>
        <begin position="351"/>
        <end position="367"/>
    </location>
</feature>
<evidence type="ECO:0000313" key="8">
    <source>
        <dbReference type="EMBL" id="RSH89546.1"/>
    </source>
</evidence>
<dbReference type="PROSITE" id="PS50850">
    <property type="entry name" value="MFS"/>
    <property type="match status" value="1"/>
</dbReference>
<feature type="transmembrane region" description="Helical" evidence="6">
    <location>
        <begin position="117"/>
        <end position="135"/>
    </location>
</feature>
<feature type="transmembrane region" description="Helical" evidence="6">
    <location>
        <begin position="20"/>
        <end position="45"/>
    </location>
</feature>
<accession>A0A427YEP4</accession>
<evidence type="ECO:0000256" key="6">
    <source>
        <dbReference type="SAM" id="Phobius"/>
    </source>
</evidence>
<dbReference type="SUPFAM" id="SSF103473">
    <property type="entry name" value="MFS general substrate transporter"/>
    <property type="match status" value="1"/>
</dbReference>
<feature type="domain" description="Major facilitator superfamily (MFS) profile" evidence="7">
    <location>
        <begin position="23"/>
        <end position="470"/>
    </location>
</feature>
<protein>
    <recommendedName>
        <fullName evidence="7">Major facilitator superfamily (MFS) profile domain-containing protein</fullName>
    </recommendedName>
</protein>
<dbReference type="STRING" id="1890683.A0A427YEP4"/>
<dbReference type="GO" id="GO:0005886">
    <property type="term" value="C:plasma membrane"/>
    <property type="evidence" value="ECO:0007669"/>
    <property type="project" value="TreeGrafter"/>
</dbReference>